<feature type="non-terminal residue" evidence="1">
    <location>
        <position position="1"/>
    </location>
</feature>
<proteinExistence type="predicted"/>
<comment type="caution">
    <text evidence="1">The sequence shown here is derived from an EMBL/GenBank/DDBJ whole genome shotgun (WGS) entry which is preliminary data.</text>
</comment>
<gene>
    <name evidence="1" type="ORF">S01H1_00312</name>
</gene>
<dbReference type="EMBL" id="BARS01000106">
    <property type="protein sequence ID" value="GAF71926.1"/>
    <property type="molecule type" value="Genomic_DNA"/>
</dbReference>
<protein>
    <submittedName>
        <fullName evidence="1">Uncharacterized protein</fullName>
    </submittedName>
</protein>
<dbReference type="AlphaFoldDB" id="X0S9S0"/>
<sequence>ATFLDPRVRTTTSVFVVPKRHSENPIIKEDISYEIINCF</sequence>
<name>X0S9S0_9ZZZZ</name>
<reference evidence="1" key="1">
    <citation type="journal article" date="2014" name="Front. Microbiol.">
        <title>High frequency of phylogenetically diverse reductive dehalogenase-homologous genes in deep subseafloor sedimentary metagenomes.</title>
        <authorList>
            <person name="Kawai M."/>
            <person name="Futagami T."/>
            <person name="Toyoda A."/>
            <person name="Takaki Y."/>
            <person name="Nishi S."/>
            <person name="Hori S."/>
            <person name="Arai W."/>
            <person name="Tsubouchi T."/>
            <person name="Morono Y."/>
            <person name="Uchiyama I."/>
            <person name="Ito T."/>
            <person name="Fujiyama A."/>
            <person name="Inagaki F."/>
            <person name="Takami H."/>
        </authorList>
    </citation>
    <scope>NUCLEOTIDE SEQUENCE</scope>
    <source>
        <strain evidence="1">Expedition CK06-06</strain>
    </source>
</reference>
<evidence type="ECO:0000313" key="1">
    <source>
        <dbReference type="EMBL" id="GAF71926.1"/>
    </source>
</evidence>
<organism evidence="1">
    <name type="scientific">marine sediment metagenome</name>
    <dbReference type="NCBI Taxonomy" id="412755"/>
    <lineage>
        <taxon>unclassified sequences</taxon>
        <taxon>metagenomes</taxon>
        <taxon>ecological metagenomes</taxon>
    </lineage>
</organism>
<accession>X0S9S0</accession>